<reference evidence="3" key="2">
    <citation type="submission" date="2023-05" db="EMBL/GenBank/DDBJ databases">
        <authorList>
            <consortium name="Lawrence Berkeley National Laboratory"/>
            <person name="Steindorff A."/>
            <person name="Hensen N."/>
            <person name="Bonometti L."/>
            <person name="Westerberg I."/>
            <person name="Brannstrom I.O."/>
            <person name="Guillou S."/>
            <person name="Cros-Aarteil S."/>
            <person name="Calhoun S."/>
            <person name="Haridas S."/>
            <person name="Kuo A."/>
            <person name="Mondo S."/>
            <person name="Pangilinan J."/>
            <person name="Riley R."/>
            <person name="Labutti K."/>
            <person name="Andreopoulos B."/>
            <person name="Lipzen A."/>
            <person name="Chen C."/>
            <person name="Yanf M."/>
            <person name="Daum C."/>
            <person name="Ng V."/>
            <person name="Clum A."/>
            <person name="Ohm R."/>
            <person name="Martin F."/>
            <person name="Silar P."/>
            <person name="Natvig D."/>
            <person name="Lalanne C."/>
            <person name="Gautier V."/>
            <person name="Ament-Velasquez S.L."/>
            <person name="Kruys A."/>
            <person name="Hutchinson M.I."/>
            <person name="Powell A.J."/>
            <person name="Barry K."/>
            <person name="Miller A.N."/>
            <person name="Grigoriev I.V."/>
            <person name="Debuchy R."/>
            <person name="Gladieux P."/>
            <person name="Thoren M.H."/>
            <person name="Johannesson H."/>
        </authorList>
    </citation>
    <scope>NUCLEOTIDE SEQUENCE</scope>
    <source>
        <strain evidence="3">CBS 532.94</strain>
    </source>
</reference>
<dbReference type="EMBL" id="MU860480">
    <property type="protein sequence ID" value="KAK4233769.1"/>
    <property type="molecule type" value="Genomic_DNA"/>
</dbReference>
<keyword evidence="2" id="KW-0812">Transmembrane</keyword>
<gene>
    <name evidence="3" type="ORF">C8A03DRAFT_38499</name>
</gene>
<evidence type="ECO:0000256" key="2">
    <source>
        <dbReference type="SAM" id="Phobius"/>
    </source>
</evidence>
<protein>
    <submittedName>
        <fullName evidence="3">Uncharacterized protein</fullName>
    </submittedName>
</protein>
<dbReference type="AlphaFoldDB" id="A0AAN7C1T1"/>
<comment type="caution">
    <text evidence="3">The sequence shown here is derived from an EMBL/GenBank/DDBJ whole genome shotgun (WGS) entry which is preliminary data.</text>
</comment>
<keyword evidence="2" id="KW-1133">Transmembrane helix</keyword>
<evidence type="ECO:0000313" key="4">
    <source>
        <dbReference type="Proteomes" id="UP001303760"/>
    </source>
</evidence>
<feature type="transmembrane region" description="Helical" evidence="2">
    <location>
        <begin position="93"/>
        <end position="113"/>
    </location>
</feature>
<dbReference type="Pfam" id="PF16015">
    <property type="entry name" value="Promethin"/>
    <property type="match status" value="1"/>
</dbReference>
<organism evidence="3 4">
    <name type="scientific">Achaetomium macrosporum</name>
    <dbReference type="NCBI Taxonomy" id="79813"/>
    <lineage>
        <taxon>Eukaryota</taxon>
        <taxon>Fungi</taxon>
        <taxon>Dikarya</taxon>
        <taxon>Ascomycota</taxon>
        <taxon>Pezizomycotina</taxon>
        <taxon>Sordariomycetes</taxon>
        <taxon>Sordariomycetidae</taxon>
        <taxon>Sordariales</taxon>
        <taxon>Chaetomiaceae</taxon>
        <taxon>Achaetomium</taxon>
    </lineage>
</organism>
<reference evidence="3" key="1">
    <citation type="journal article" date="2023" name="Mol. Phylogenet. Evol.">
        <title>Genome-scale phylogeny and comparative genomics of the fungal order Sordariales.</title>
        <authorList>
            <person name="Hensen N."/>
            <person name="Bonometti L."/>
            <person name="Westerberg I."/>
            <person name="Brannstrom I.O."/>
            <person name="Guillou S."/>
            <person name="Cros-Aarteil S."/>
            <person name="Calhoun S."/>
            <person name="Haridas S."/>
            <person name="Kuo A."/>
            <person name="Mondo S."/>
            <person name="Pangilinan J."/>
            <person name="Riley R."/>
            <person name="LaButti K."/>
            <person name="Andreopoulos B."/>
            <person name="Lipzen A."/>
            <person name="Chen C."/>
            <person name="Yan M."/>
            <person name="Daum C."/>
            <person name="Ng V."/>
            <person name="Clum A."/>
            <person name="Steindorff A."/>
            <person name="Ohm R.A."/>
            <person name="Martin F."/>
            <person name="Silar P."/>
            <person name="Natvig D.O."/>
            <person name="Lalanne C."/>
            <person name="Gautier V."/>
            <person name="Ament-Velasquez S.L."/>
            <person name="Kruys A."/>
            <person name="Hutchinson M.I."/>
            <person name="Powell A.J."/>
            <person name="Barry K."/>
            <person name="Miller A.N."/>
            <person name="Grigoriev I.V."/>
            <person name="Debuchy R."/>
            <person name="Gladieux P."/>
            <person name="Hiltunen Thoren M."/>
            <person name="Johannesson H."/>
        </authorList>
    </citation>
    <scope>NUCLEOTIDE SEQUENCE</scope>
    <source>
        <strain evidence="3">CBS 532.94</strain>
    </source>
</reference>
<keyword evidence="2" id="KW-0472">Membrane</keyword>
<name>A0AAN7C1T1_9PEZI</name>
<feature type="region of interest" description="Disordered" evidence="1">
    <location>
        <begin position="127"/>
        <end position="167"/>
    </location>
</feature>
<feature type="transmembrane region" description="Helical" evidence="2">
    <location>
        <begin position="66"/>
        <end position="87"/>
    </location>
</feature>
<feature type="compositionally biased region" description="Basic and acidic residues" evidence="1">
    <location>
        <begin position="154"/>
        <end position="167"/>
    </location>
</feature>
<dbReference type="Proteomes" id="UP001303760">
    <property type="component" value="Unassembled WGS sequence"/>
</dbReference>
<evidence type="ECO:0000256" key="1">
    <source>
        <dbReference type="SAM" id="MobiDB-lite"/>
    </source>
</evidence>
<sequence length="167" mass="18004">MAAAAVLTTMQRQLDRVFPPKSRQEAYAQALELATTRPFLFSFILAEAAITLTPMLLFLTFTLSTLVFALGCVALFTLLWTGLALLVLIPTLFVASGIALCVWAWGAATFFACRWTLGALQDMSAPAPAGAAAPVEDDPGRHLSASSSPASWAKVEKVEERDVEQRE</sequence>
<accession>A0AAN7C1T1</accession>
<proteinExistence type="predicted"/>
<keyword evidence="4" id="KW-1185">Reference proteome</keyword>
<evidence type="ECO:0000313" key="3">
    <source>
        <dbReference type="EMBL" id="KAK4233769.1"/>
    </source>
</evidence>
<feature type="transmembrane region" description="Helical" evidence="2">
    <location>
        <begin position="39"/>
        <end position="59"/>
    </location>
</feature>